<protein>
    <submittedName>
        <fullName evidence="1">Uncharacterized protein</fullName>
    </submittedName>
</protein>
<sequence length="95" mass="10885">MYQFFELEFGKSLKKKSAKTKIQYDGQSIYKVANKTDNPHLKKGDGYYLDALHGDHIEVINKRGNVKAVLNLDGTLNEKKTEEALKQGRKVKGWK</sequence>
<evidence type="ECO:0000313" key="1">
    <source>
        <dbReference type="EMBL" id="OYD06148.1"/>
    </source>
</evidence>
<organism evidence="1 2">
    <name type="scientific">Paludifilum halophilum</name>
    <dbReference type="NCBI Taxonomy" id="1642702"/>
    <lineage>
        <taxon>Bacteria</taxon>
        <taxon>Bacillati</taxon>
        <taxon>Bacillota</taxon>
        <taxon>Bacilli</taxon>
        <taxon>Bacillales</taxon>
        <taxon>Thermoactinomycetaceae</taxon>
        <taxon>Paludifilum</taxon>
    </lineage>
</organism>
<dbReference type="EMBL" id="NOWF01000019">
    <property type="protein sequence ID" value="OYD06148.1"/>
    <property type="molecule type" value="Genomic_DNA"/>
</dbReference>
<evidence type="ECO:0000313" key="2">
    <source>
        <dbReference type="Proteomes" id="UP000215459"/>
    </source>
</evidence>
<dbReference type="OrthoDB" id="7182479at2"/>
<keyword evidence="2" id="KW-1185">Reference proteome</keyword>
<proteinExistence type="predicted"/>
<name>A0A235B1G7_9BACL</name>
<dbReference type="Proteomes" id="UP000215459">
    <property type="component" value="Unassembled WGS sequence"/>
</dbReference>
<dbReference type="AlphaFoldDB" id="A0A235B1G7"/>
<accession>A0A235B1G7</accession>
<reference evidence="1 2" key="1">
    <citation type="submission" date="2017-07" db="EMBL/GenBank/DDBJ databases">
        <title>The genome sequence of Paludifilum halophilum highlights mechanisms for microbial adaptation to high salt environemnts.</title>
        <authorList>
            <person name="Belbahri L."/>
        </authorList>
    </citation>
    <scope>NUCLEOTIDE SEQUENCE [LARGE SCALE GENOMIC DNA]</scope>
    <source>
        <strain evidence="1 2">DSM 102817</strain>
    </source>
</reference>
<gene>
    <name evidence="1" type="ORF">CHM34_17860</name>
</gene>
<comment type="caution">
    <text evidence="1">The sequence shown here is derived from an EMBL/GenBank/DDBJ whole genome shotgun (WGS) entry which is preliminary data.</text>
</comment>